<dbReference type="PROSITE" id="PS51379">
    <property type="entry name" value="4FE4S_FER_2"/>
    <property type="match status" value="2"/>
</dbReference>
<feature type="domain" description="4Fe-4S ferredoxin-type" evidence="7">
    <location>
        <begin position="5"/>
        <end position="36"/>
    </location>
</feature>
<dbReference type="AlphaFoldDB" id="A0A2T2X4J2"/>
<dbReference type="InterPro" id="IPR012257">
    <property type="entry name" value="Glc_ox_4Fe-4S"/>
</dbReference>
<dbReference type="GO" id="GO:0051539">
    <property type="term" value="F:4 iron, 4 sulfur cluster binding"/>
    <property type="evidence" value="ECO:0007669"/>
    <property type="project" value="UniProtKB-UniRule"/>
</dbReference>
<dbReference type="InterPro" id="IPR009051">
    <property type="entry name" value="Helical_ferredxn"/>
</dbReference>
<keyword evidence="2 6" id="KW-0479">Metal-binding</keyword>
<comment type="cofactor">
    <cofactor evidence="6">
        <name>[4Fe-4S] cluster</name>
        <dbReference type="ChEBI" id="CHEBI:49883"/>
    </cofactor>
    <text evidence="6">Binds 2 [4Fe-4S] clusters.</text>
</comment>
<dbReference type="Pfam" id="PF13183">
    <property type="entry name" value="Fer4_8"/>
    <property type="match status" value="1"/>
</dbReference>
<dbReference type="EMBL" id="PXYT01000016">
    <property type="protein sequence ID" value="PSR29411.1"/>
    <property type="molecule type" value="Genomic_DNA"/>
</dbReference>
<keyword evidence="6" id="KW-0813">Transport</keyword>
<evidence type="ECO:0000256" key="2">
    <source>
        <dbReference type="ARBA" id="ARBA00022723"/>
    </source>
</evidence>
<dbReference type="EC" id="1.1.99.14" evidence="6"/>
<keyword evidence="6" id="KW-0249">Electron transport</keyword>
<evidence type="ECO:0000259" key="7">
    <source>
        <dbReference type="PROSITE" id="PS51379"/>
    </source>
</evidence>
<evidence type="ECO:0000313" key="8">
    <source>
        <dbReference type="EMBL" id="PSR29411.1"/>
    </source>
</evidence>
<keyword evidence="1 6" id="KW-0004">4Fe-4S</keyword>
<reference evidence="8 9" key="1">
    <citation type="journal article" date="2014" name="BMC Genomics">
        <title>Comparison of environmental and isolate Sulfobacillus genomes reveals diverse carbon, sulfur, nitrogen, and hydrogen metabolisms.</title>
        <authorList>
            <person name="Justice N.B."/>
            <person name="Norman A."/>
            <person name="Brown C.T."/>
            <person name="Singh A."/>
            <person name="Thomas B.C."/>
            <person name="Banfield J.F."/>
        </authorList>
    </citation>
    <scope>NUCLEOTIDE SEQUENCE [LARGE SCALE GENOMIC DNA]</scope>
    <source>
        <strain evidence="8">AMDSBA1</strain>
    </source>
</reference>
<evidence type="ECO:0000256" key="4">
    <source>
        <dbReference type="ARBA" id="ARBA00023004"/>
    </source>
</evidence>
<keyword evidence="3" id="KW-0677">Repeat</keyword>
<protein>
    <recommendedName>
        <fullName evidence="6">Glycolate oxidase iron-sulfur subunit</fullName>
        <ecNumber evidence="6">1.1.99.14</ecNumber>
    </recommendedName>
</protein>
<dbReference type="InterPro" id="IPR004017">
    <property type="entry name" value="Cys_rich_dom"/>
</dbReference>
<gene>
    <name evidence="8" type="ORF">C7B43_08305</name>
</gene>
<organism evidence="8 9">
    <name type="scientific">Sulfobacillus benefaciens</name>
    <dbReference type="NCBI Taxonomy" id="453960"/>
    <lineage>
        <taxon>Bacteria</taxon>
        <taxon>Bacillati</taxon>
        <taxon>Bacillota</taxon>
        <taxon>Clostridia</taxon>
        <taxon>Eubacteriales</taxon>
        <taxon>Clostridiales Family XVII. Incertae Sedis</taxon>
        <taxon>Sulfobacillus</taxon>
    </lineage>
</organism>
<dbReference type="PANTHER" id="PTHR32479:SF17">
    <property type="entry name" value="GLYCOLATE OXIDASE IRON-SULFUR SUBUNIT"/>
    <property type="match status" value="1"/>
</dbReference>
<dbReference type="GO" id="GO:0019154">
    <property type="term" value="F:glycolate dehydrogenase activity"/>
    <property type="evidence" value="ECO:0007669"/>
    <property type="project" value="UniProtKB-EC"/>
</dbReference>
<evidence type="ECO:0000256" key="3">
    <source>
        <dbReference type="ARBA" id="ARBA00022737"/>
    </source>
</evidence>
<dbReference type="PANTHER" id="PTHR32479">
    <property type="entry name" value="GLYCOLATE OXIDASE IRON-SULFUR SUBUNIT"/>
    <property type="match status" value="1"/>
</dbReference>
<dbReference type="InterPro" id="IPR017900">
    <property type="entry name" value="4Fe4S_Fe_S_CS"/>
</dbReference>
<dbReference type="PROSITE" id="PS00198">
    <property type="entry name" value="4FE4S_FER_1"/>
    <property type="match status" value="2"/>
</dbReference>
<evidence type="ECO:0000256" key="1">
    <source>
        <dbReference type="ARBA" id="ARBA00022485"/>
    </source>
</evidence>
<dbReference type="PIRSF" id="PIRSF000139">
    <property type="entry name" value="Glc_ox_4Fe-4S"/>
    <property type="match status" value="1"/>
</dbReference>
<evidence type="ECO:0000256" key="6">
    <source>
        <dbReference type="PIRNR" id="PIRNR000139"/>
    </source>
</evidence>
<sequence length="440" mass="48411">MKMFAGPDPDEYSKCVHCGFCLEVCPTYQQLSDENHSPRGRVFLIKQVAEGTLPLEAAEDPVFACLDCRACETVCPSGVPVGHLIEMSRGQIHDVRTQAQKQSRRERWMLRGLFSHPRRLRLAGGLLRFYQLSGLRRAARAVGALKLLPRHLQEIEAGLPTVPSRRSDFSLPLPVPAPSDHRSTQPVRVGLLTGCVMDVLFADVNDATVRVIARNHMTVVVPKGQVCCGALHVHAGDREEAQALARRNIDEFLGSQVDFVVTNSAGCGAAMKEYGDLLRDDPVYREKAQAFSAVVRDISEILVEQGFDAPAGRLDRQVTYHDACHLCHAQRIREQPRQLLTAIEGVDLIEMPDSERCCGSAGVYNLTHPDMARQLLDRKITDIPEQASAVVMGNPGCMIQIRAGLAAHGRSTTVLHTVQLLDMAYQAEMAEAQASSAPKR</sequence>
<dbReference type="SUPFAM" id="SSF46548">
    <property type="entry name" value="alpha-helical ferredoxin"/>
    <property type="match status" value="1"/>
</dbReference>
<dbReference type="GO" id="GO:0046872">
    <property type="term" value="F:metal ion binding"/>
    <property type="evidence" value="ECO:0007669"/>
    <property type="project" value="UniProtKB-UniRule"/>
</dbReference>
<accession>A0A2T2X4J2</accession>
<comment type="catalytic activity">
    <reaction evidence="6">
        <text>glycolate + A = glyoxylate + AH2</text>
        <dbReference type="Rhea" id="RHEA:21264"/>
        <dbReference type="ChEBI" id="CHEBI:13193"/>
        <dbReference type="ChEBI" id="CHEBI:17499"/>
        <dbReference type="ChEBI" id="CHEBI:29805"/>
        <dbReference type="ChEBI" id="CHEBI:36655"/>
        <dbReference type="EC" id="1.1.99.14"/>
    </reaction>
</comment>
<evidence type="ECO:0000256" key="5">
    <source>
        <dbReference type="ARBA" id="ARBA00023014"/>
    </source>
</evidence>
<keyword evidence="5 6" id="KW-0411">Iron-sulfur</keyword>
<comment type="function">
    <text evidence="6">Component of a complex that catalyzes the oxidation of glycolate to glyoxylate.</text>
</comment>
<dbReference type="Proteomes" id="UP000242699">
    <property type="component" value="Unassembled WGS sequence"/>
</dbReference>
<comment type="catalytic activity">
    <reaction evidence="6">
        <text>(R)-lactate + A = pyruvate + AH2</text>
        <dbReference type="Rhea" id="RHEA:15089"/>
        <dbReference type="ChEBI" id="CHEBI:13193"/>
        <dbReference type="ChEBI" id="CHEBI:15361"/>
        <dbReference type="ChEBI" id="CHEBI:16004"/>
        <dbReference type="ChEBI" id="CHEBI:17499"/>
    </reaction>
</comment>
<dbReference type="Pfam" id="PF02754">
    <property type="entry name" value="CCG"/>
    <property type="match status" value="2"/>
</dbReference>
<feature type="domain" description="4Fe-4S ferredoxin-type" evidence="7">
    <location>
        <begin position="55"/>
        <end position="85"/>
    </location>
</feature>
<dbReference type="Gene3D" id="1.10.1060.10">
    <property type="entry name" value="Alpha-helical ferredoxin"/>
    <property type="match status" value="1"/>
</dbReference>
<comment type="caution">
    <text evidence="8">The sequence shown here is derived from an EMBL/GenBank/DDBJ whole genome shotgun (WGS) entry which is preliminary data.</text>
</comment>
<dbReference type="InterPro" id="IPR017896">
    <property type="entry name" value="4Fe4S_Fe-S-bd"/>
</dbReference>
<evidence type="ECO:0000313" key="9">
    <source>
        <dbReference type="Proteomes" id="UP000242699"/>
    </source>
</evidence>
<proteinExistence type="predicted"/>
<keyword evidence="4 6" id="KW-0408">Iron</keyword>
<name>A0A2T2X4J2_9FIRM</name>